<dbReference type="InterPro" id="IPR007484">
    <property type="entry name" value="Peptidase_M28"/>
</dbReference>
<name>J4UC35_TRIAS</name>
<comment type="cofactor">
    <cofactor evidence="1">
        <name>Zn(2+)</name>
        <dbReference type="ChEBI" id="CHEBI:29105"/>
    </cofactor>
</comment>
<evidence type="ECO:0000256" key="1">
    <source>
        <dbReference type="ARBA" id="ARBA00001947"/>
    </source>
</evidence>
<sequence length="828" mass="91781">MALAPPHRHRPSLPLLRPPLLPPRASAPCPSEEIVMRHVQALENCGYRTVGTEEAVLGEQYVEKQVREIADRCHKNGVLDCEVWVQKGSGYHSFSIMSHDVLKLYAGIANIVLKISAKEPPSGKPEGRQDAVLLNAHIDSTLPSPGAADDGIGVGVMLDLARVLVDRNQPFDNAIIFLWNGAEETLQDGSHLYSTQQETAPEVRAMINLEAAGTTGGALLFQATSKEMIEAFSHSPYPRGTVIAADVFSSGIILSDTDFGQFEEYLGVSGLDMAIVGHSYYYHTRKDITANIERGSGQHFSSNVMAIVDYLLSPASPLHSDKPFSPPDVVYMSLYDRLFFSWTMKSADFAYVAIATAVVTLAAACVRRDRLQAFGLSLLAAPLSLLHGFITTNVAAAAMQASGNRSAWFSHEGLAVALYFPAGLWGYCFTQFGLDTFVPPEEADYLQTAHYYAQLLALTAYMLILQALRVRSAYLFAGLSCILLLGATATEAYKYFGGRSVRTSFAIAYIVPLSLLVILGMEAFTTTLDIFIPLAGRMGKEAPTEFLVATIASGCGLLFFPLASPLYARLTRFGQFKVLMLLMLTVVSIGTYFSLPTWKAYDAQHPKRMGVQYTYNHTSDEHTAHFAFMDMRGNTEVIETFHKRYGGQTKLEHTQVDDYNSDWDTLYPVSSFLDTYKFPLPYVGFDWPKLHHTSERERTPDGNLHIRIKMDHEGLVWPALAFEADLVDWSYDFAPPHGRQRHHIKAATSVDEHTIELELVVRIPDEEKIQLHWSAIDLNQMVPGTASKRGPNMPASKWLTEMDKWSKKKYDGSLDICMNGVVCGVIEV</sequence>
<keyword evidence="7 14" id="KW-0378">Hydrolase</keyword>
<organism evidence="18 19">
    <name type="scientific">Trichosporon asahii var. asahii (strain ATCC 90039 / CBS 2479 / JCM 2466 / KCTC 7840 / NBRC 103889/ NCYC 2677 / UAMH 7654)</name>
    <name type="common">Yeast</name>
    <dbReference type="NCBI Taxonomy" id="1186058"/>
    <lineage>
        <taxon>Eukaryota</taxon>
        <taxon>Fungi</taxon>
        <taxon>Dikarya</taxon>
        <taxon>Basidiomycota</taxon>
        <taxon>Agaricomycotina</taxon>
        <taxon>Tremellomycetes</taxon>
        <taxon>Trichosporonales</taxon>
        <taxon>Trichosporonaceae</taxon>
        <taxon>Trichosporon</taxon>
    </lineage>
</organism>
<dbReference type="InterPro" id="IPR045175">
    <property type="entry name" value="M28_fam"/>
</dbReference>
<evidence type="ECO:0000256" key="9">
    <source>
        <dbReference type="ARBA" id="ARBA00022833"/>
    </source>
</evidence>
<evidence type="ECO:0000256" key="11">
    <source>
        <dbReference type="ARBA" id="ARBA00023049"/>
    </source>
</evidence>
<gene>
    <name evidence="18" type="ORF">A1Q1_02506</name>
</gene>
<keyword evidence="5 15" id="KW-0812">Transmembrane</keyword>
<evidence type="ECO:0000256" key="12">
    <source>
        <dbReference type="ARBA" id="ARBA00023136"/>
    </source>
</evidence>
<keyword evidence="12 15" id="KW-0472">Membrane</keyword>
<evidence type="ECO:0000313" key="19">
    <source>
        <dbReference type="Proteomes" id="UP000002748"/>
    </source>
</evidence>
<evidence type="ECO:0000256" key="14">
    <source>
        <dbReference type="RuleBase" id="RU361240"/>
    </source>
</evidence>
<evidence type="ECO:0000256" key="7">
    <source>
        <dbReference type="ARBA" id="ARBA00022801"/>
    </source>
</evidence>
<comment type="subcellular location">
    <subcellularLocation>
        <location evidence="2">Endoplasmic reticulum membrane</location>
        <topology evidence="2">Multi-pass membrane protein</topology>
    </subcellularLocation>
</comment>
<dbReference type="InterPro" id="IPR048024">
    <property type="entry name" value="Fxna-like_M28_dom"/>
</dbReference>
<feature type="transmembrane region" description="Helical" evidence="15">
    <location>
        <begin position="373"/>
        <end position="396"/>
    </location>
</feature>
<evidence type="ECO:0000256" key="15">
    <source>
        <dbReference type="SAM" id="Phobius"/>
    </source>
</evidence>
<evidence type="ECO:0000256" key="2">
    <source>
        <dbReference type="ARBA" id="ARBA00004477"/>
    </source>
</evidence>
<dbReference type="Pfam" id="PF04389">
    <property type="entry name" value="Peptidase_M28"/>
    <property type="match status" value="1"/>
</dbReference>
<feature type="transmembrane region" description="Helical" evidence="15">
    <location>
        <begin position="349"/>
        <end position="366"/>
    </location>
</feature>
<protein>
    <recommendedName>
        <fullName evidence="14">Peptide hydrolase</fullName>
        <ecNumber evidence="14">3.4.-.-</ecNumber>
    </recommendedName>
</protein>
<dbReference type="EC" id="3.4.-.-" evidence="14"/>
<accession>J4UC35</accession>
<keyword evidence="6 14" id="KW-0479">Metal-binding</keyword>
<keyword evidence="9 14" id="KW-0862">Zinc</keyword>
<dbReference type="OrthoDB" id="76293at2759"/>
<dbReference type="CDD" id="cd03875">
    <property type="entry name" value="M28_Fxna_like"/>
    <property type="match status" value="1"/>
</dbReference>
<comment type="similarity">
    <text evidence="3 14">Belongs to the peptidase M28 family.</text>
</comment>
<dbReference type="InterPro" id="IPR053974">
    <property type="entry name" value="ERMP1_1-A_TM"/>
</dbReference>
<feature type="transmembrane region" description="Helical" evidence="15">
    <location>
        <begin position="449"/>
        <end position="468"/>
    </location>
</feature>
<dbReference type="PANTHER" id="PTHR12147:SF22">
    <property type="entry name" value="ENDOPLASMIC RETICULUM METALLOPEPTIDASE 1"/>
    <property type="match status" value="1"/>
</dbReference>
<proteinExistence type="inferred from homology"/>
<dbReference type="FunFam" id="3.40.630.10:FF:000008">
    <property type="entry name" value="Endoplasmic reticulum metallopeptidase 1"/>
    <property type="match status" value="1"/>
</dbReference>
<keyword evidence="4 14" id="KW-0645">Protease</keyword>
<dbReference type="VEuPathDB" id="FungiDB:A1Q1_02506"/>
<dbReference type="PANTHER" id="PTHR12147">
    <property type="entry name" value="METALLOPEPTIDASE M28 FAMILY MEMBER"/>
    <property type="match status" value="1"/>
</dbReference>
<dbReference type="EMBL" id="ALBS01000203">
    <property type="protein sequence ID" value="EJT48485.1"/>
    <property type="molecule type" value="Genomic_DNA"/>
</dbReference>
<dbReference type="GO" id="GO:0008235">
    <property type="term" value="F:metalloexopeptidase activity"/>
    <property type="evidence" value="ECO:0007669"/>
    <property type="project" value="InterPro"/>
</dbReference>
<dbReference type="KEGG" id="tasa:A1Q1_02506"/>
<dbReference type="SUPFAM" id="SSF53187">
    <property type="entry name" value="Zn-dependent exopeptidases"/>
    <property type="match status" value="1"/>
</dbReference>
<dbReference type="RefSeq" id="XP_014179243.1">
    <property type="nucleotide sequence ID" value="XM_014323768.1"/>
</dbReference>
<feature type="domain" description="Peptidase M28" evidence="16">
    <location>
        <begin position="124"/>
        <end position="307"/>
    </location>
</feature>
<evidence type="ECO:0000256" key="13">
    <source>
        <dbReference type="ARBA" id="ARBA00023180"/>
    </source>
</evidence>
<dbReference type="GeneID" id="25986020"/>
<feature type="transmembrane region" description="Helical" evidence="15">
    <location>
        <begin position="546"/>
        <end position="567"/>
    </location>
</feature>
<feature type="transmembrane region" description="Helical" evidence="15">
    <location>
        <begin position="579"/>
        <end position="598"/>
    </location>
</feature>
<feature type="transmembrane region" description="Helical" evidence="15">
    <location>
        <begin position="474"/>
        <end position="493"/>
    </location>
</feature>
<evidence type="ECO:0000256" key="5">
    <source>
        <dbReference type="ARBA" id="ARBA00022692"/>
    </source>
</evidence>
<feature type="transmembrane region" description="Helical" evidence="15">
    <location>
        <begin position="505"/>
        <end position="526"/>
    </location>
</feature>
<dbReference type="HOGENOM" id="CLU_015120_0_0_1"/>
<dbReference type="Gene3D" id="3.40.630.10">
    <property type="entry name" value="Zn peptidases"/>
    <property type="match status" value="1"/>
</dbReference>
<evidence type="ECO:0000259" key="16">
    <source>
        <dbReference type="Pfam" id="PF04389"/>
    </source>
</evidence>
<feature type="transmembrane region" description="Helical" evidence="15">
    <location>
        <begin position="416"/>
        <end position="437"/>
    </location>
</feature>
<evidence type="ECO:0000256" key="3">
    <source>
        <dbReference type="ARBA" id="ARBA00010918"/>
    </source>
</evidence>
<evidence type="ECO:0000256" key="4">
    <source>
        <dbReference type="ARBA" id="ARBA00022670"/>
    </source>
</evidence>
<evidence type="ECO:0000313" key="18">
    <source>
        <dbReference type="EMBL" id="EJT48485.1"/>
    </source>
</evidence>
<keyword evidence="11" id="KW-0482">Metalloprotease</keyword>
<evidence type="ECO:0000256" key="6">
    <source>
        <dbReference type="ARBA" id="ARBA00022723"/>
    </source>
</evidence>
<evidence type="ECO:0000256" key="10">
    <source>
        <dbReference type="ARBA" id="ARBA00022989"/>
    </source>
</evidence>
<dbReference type="GO" id="GO:0005789">
    <property type="term" value="C:endoplasmic reticulum membrane"/>
    <property type="evidence" value="ECO:0007669"/>
    <property type="project" value="UniProtKB-SubCell"/>
</dbReference>
<keyword evidence="13" id="KW-0325">Glycoprotein</keyword>
<keyword evidence="8" id="KW-0256">Endoplasmic reticulum</keyword>
<evidence type="ECO:0000259" key="17">
    <source>
        <dbReference type="Pfam" id="PF22249"/>
    </source>
</evidence>
<reference evidence="18 19" key="1">
    <citation type="journal article" date="2012" name="Eukaryot. Cell">
        <title>Draft genome sequence of CBS 2479, the standard type strain of Trichosporon asahii.</title>
        <authorList>
            <person name="Yang R.Y."/>
            <person name="Li H.T."/>
            <person name="Zhu H."/>
            <person name="Zhou G.P."/>
            <person name="Wang M."/>
            <person name="Wang L."/>
        </authorList>
    </citation>
    <scope>NUCLEOTIDE SEQUENCE [LARGE SCALE GENOMIC DNA]</scope>
    <source>
        <strain evidence="19">ATCC 90039 / CBS 2479 / JCM 2466 / KCTC 7840 / NCYC 2677 / UAMH 7654</strain>
    </source>
</reference>
<keyword evidence="10 15" id="KW-1133">Transmembrane helix</keyword>
<dbReference type="Proteomes" id="UP000002748">
    <property type="component" value="Unassembled WGS sequence"/>
</dbReference>
<dbReference type="Pfam" id="PF22249">
    <property type="entry name" value="ERMP1-TM"/>
    <property type="match status" value="1"/>
</dbReference>
<evidence type="ECO:0000256" key="8">
    <source>
        <dbReference type="ARBA" id="ARBA00022824"/>
    </source>
</evidence>
<dbReference type="AlphaFoldDB" id="J4UC35"/>
<feature type="domain" description="Endoplasmic reticulum metallopeptidase 1/1-A TM" evidence="17">
    <location>
        <begin position="380"/>
        <end position="559"/>
    </location>
</feature>
<comment type="caution">
    <text evidence="18">The sequence shown here is derived from an EMBL/GenBank/DDBJ whole genome shotgun (WGS) entry which is preliminary data.</text>
</comment>
<dbReference type="GO" id="GO:0006508">
    <property type="term" value="P:proteolysis"/>
    <property type="evidence" value="ECO:0007669"/>
    <property type="project" value="UniProtKB-KW"/>
</dbReference>
<dbReference type="GO" id="GO:0046872">
    <property type="term" value="F:metal ion binding"/>
    <property type="evidence" value="ECO:0007669"/>
    <property type="project" value="UniProtKB-KW"/>
</dbReference>